<evidence type="ECO:0000313" key="2">
    <source>
        <dbReference type="EMBL" id="CAD8456494.1"/>
    </source>
</evidence>
<feature type="region of interest" description="Disordered" evidence="1">
    <location>
        <begin position="71"/>
        <end position="105"/>
    </location>
</feature>
<dbReference type="AlphaFoldDB" id="A0A7S0H565"/>
<gene>
    <name evidence="2" type="ORF">LAMO00422_LOCUS15440</name>
</gene>
<protein>
    <submittedName>
        <fullName evidence="2">Uncharacterized protein</fullName>
    </submittedName>
</protein>
<name>A0A7S0H565_9EUKA</name>
<evidence type="ECO:0000256" key="1">
    <source>
        <dbReference type="SAM" id="MobiDB-lite"/>
    </source>
</evidence>
<accession>A0A7S0H565</accession>
<dbReference type="EMBL" id="HBEM01022626">
    <property type="protein sequence ID" value="CAD8456494.1"/>
    <property type="molecule type" value="Transcribed_RNA"/>
</dbReference>
<organism evidence="2">
    <name type="scientific">Amorphochlora amoebiformis</name>
    <dbReference type="NCBI Taxonomy" id="1561963"/>
    <lineage>
        <taxon>Eukaryota</taxon>
        <taxon>Sar</taxon>
        <taxon>Rhizaria</taxon>
        <taxon>Cercozoa</taxon>
        <taxon>Chlorarachniophyceae</taxon>
        <taxon>Amorphochlora</taxon>
    </lineage>
</organism>
<reference evidence="2" key="1">
    <citation type="submission" date="2021-01" db="EMBL/GenBank/DDBJ databases">
        <authorList>
            <person name="Corre E."/>
            <person name="Pelletier E."/>
            <person name="Niang G."/>
            <person name="Scheremetjew M."/>
            <person name="Finn R."/>
            <person name="Kale V."/>
            <person name="Holt S."/>
            <person name="Cochrane G."/>
            <person name="Meng A."/>
            <person name="Brown T."/>
            <person name="Cohen L."/>
        </authorList>
    </citation>
    <scope>NUCLEOTIDE SEQUENCE</scope>
    <source>
        <strain evidence="2">CCMP2058</strain>
    </source>
</reference>
<sequence length="130" mass="15209">MSQQAHIRTIVERVLTAKDSELESVSFFESMGALDIVRILQGSEIRDNAMDRRIARKRENLKRSIGQEVKQMMSSSIHFDDQSSCSSDIDSPDRRKRSREYQDDWRKRTKWEEPATLGVPRQSKSQEFQC</sequence>
<proteinExistence type="predicted"/>